<sequence length="59" mass="6283">MERAEVLKRVIGILTEAQDIRRAVETGQDGTGNGEGTVPARGTVSATSPPRPPGWPRRS</sequence>
<evidence type="ECO:0000256" key="1">
    <source>
        <dbReference type="SAM" id="MobiDB-lite"/>
    </source>
</evidence>
<comment type="caution">
    <text evidence="2">The sequence shown here is derived from an EMBL/GenBank/DDBJ whole genome shotgun (WGS) entry which is preliminary data.</text>
</comment>
<dbReference type="EMBL" id="JBBKAM010000002">
    <property type="protein sequence ID" value="MEJ8640870.1"/>
    <property type="molecule type" value="Genomic_DNA"/>
</dbReference>
<organism evidence="2 3">
    <name type="scientific">Streptomyces caledonius</name>
    <dbReference type="NCBI Taxonomy" id="3134107"/>
    <lineage>
        <taxon>Bacteria</taxon>
        <taxon>Bacillati</taxon>
        <taxon>Actinomycetota</taxon>
        <taxon>Actinomycetes</taxon>
        <taxon>Kitasatosporales</taxon>
        <taxon>Streptomycetaceae</taxon>
        <taxon>Streptomyces</taxon>
    </lineage>
</organism>
<protein>
    <submittedName>
        <fullName evidence="2">Uncharacterized protein</fullName>
    </submittedName>
</protein>
<accession>A0ABU8TZ43</accession>
<evidence type="ECO:0000313" key="3">
    <source>
        <dbReference type="Proteomes" id="UP001382904"/>
    </source>
</evidence>
<dbReference type="Proteomes" id="UP001382904">
    <property type="component" value="Unassembled WGS sequence"/>
</dbReference>
<keyword evidence="3" id="KW-1185">Reference proteome</keyword>
<feature type="region of interest" description="Disordered" evidence="1">
    <location>
        <begin position="23"/>
        <end position="59"/>
    </location>
</feature>
<proteinExistence type="predicted"/>
<gene>
    <name evidence="2" type="ORF">WKI68_04185</name>
</gene>
<reference evidence="2 3" key="1">
    <citation type="submission" date="2024-03" db="EMBL/GenBank/DDBJ databases">
        <title>Novel Streptomyces species of biotechnological and ecological value are a feature of Machair soil.</title>
        <authorList>
            <person name="Prole J.R."/>
            <person name="Goodfellow M."/>
            <person name="Allenby N."/>
            <person name="Ward A.C."/>
        </authorList>
    </citation>
    <scope>NUCLEOTIDE SEQUENCE [LARGE SCALE GENOMIC DNA]</scope>
    <source>
        <strain evidence="2 3">MS1.HAVA.3</strain>
    </source>
</reference>
<name>A0ABU8TZ43_9ACTN</name>
<evidence type="ECO:0000313" key="2">
    <source>
        <dbReference type="EMBL" id="MEJ8640870.1"/>
    </source>
</evidence>
<feature type="compositionally biased region" description="Pro residues" evidence="1">
    <location>
        <begin position="49"/>
        <end position="59"/>
    </location>
</feature>